<accession>A0ABV7QBF9</accession>
<sequence>MTLLPQRVLAHAQQHPDAIAVRQWDRSLTYAELATAATGLAATLRTHGVGPETPVGLCQRRTPEMIVGLLGIMLAGGVYLPLELSHPRHRRDAILADARPTLVLVDDDGEKALAHHSIPRLRQESATDASPVEIDPDNLAFLMYTSGSTGEPKGVALEHGGLIAHLEAAAEWVGLDRNARVLAFASCGFDLSLHEIGVALAFGAEAALIAEADRLDPVRLHEFLRAHEVSYANLPVSVLPLVEPHGLPALTVLGTGSEAPGPEQVARWTVPGRRFLNSYGPTETTVMVSSFDARGEWTRPIPIGRALGEHGLHVVDEKLRPVPAGTPGELLISGAGLARGYLGRPGFTAERFIADPFGSGGRAYRTGDLVRRNADGDLEFLGRLDRQVKIRGQRVELGEIETALRAHPEVRHAVADTVSGTVVAFCVPETVEPSELREYCASRLSAAMVPTRVFCLPELPLLASHKVDLNRLRELVAREPAPAGAADEPLPAVVARVWRGLLGEGEDFFASGGHSLTAMTMVAFLRAELGRDVGVGDIYQSRTLAGLTERVAQAARTDEIELTTGHPPALSSGQRRLWFLDQLAPGSAAYNTPMARRLRGPVDLARLQAALTAVLARHEVLRWRFPADGGTPRAVADPPFVLSLPVLDTSVERIQSELDAEATAPFDLAGGPLVRAMLLRLAPDDHVLAITFHHAVFDGWSLEPFCRDLSAAYTGELPPLPVSYADYAAWRSERDRRRSAEDLQWWREHLSDAPTVLDLPRDHPRPPAQTHRGALVKGQLGQDLSTAVEALASTVDTTSSVVLFAAFAELLHRVTGRDDLVLGTPVADRGHVAFHDLVGFFVEIAPLRCRADETRNFADTVRRAAAEFVAALAHPAAPLERIVAELRVPRESTRGPLVQVLFNVYGFAPGELVLPGVATETLPAGQPGSAFDLTVYVERHEDGFGVELLYDRALYESDRIDRLLAAYLEWIAALVTTGEKPALDPSLSKGIREAAASDEPAVKESTWSDTERELARLWTEVLDGRPVAVADNFFDLGGTSFALTVLHGRIERQWGGRARLVDLFRYPTVRAFAAFLDGQAADTALEAADRRARARRNRAQTRGGRSWASR</sequence>
<dbReference type="PROSITE" id="PS00455">
    <property type="entry name" value="AMP_BINDING"/>
    <property type="match status" value="1"/>
</dbReference>
<dbReference type="InterPro" id="IPR023213">
    <property type="entry name" value="CAT-like_dom_sf"/>
</dbReference>
<dbReference type="CDD" id="cd19531">
    <property type="entry name" value="LCL_NRPS-like"/>
    <property type="match status" value="1"/>
</dbReference>
<reference evidence="6" key="1">
    <citation type="journal article" date="2019" name="Int. J. Syst. Evol. Microbiol.">
        <title>The Global Catalogue of Microorganisms (GCM) 10K type strain sequencing project: providing services to taxonomists for standard genome sequencing and annotation.</title>
        <authorList>
            <consortium name="The Broad Institute Genomics Platform"/>
            <consortium name="The Broad Institute Genome Sequencing Center for Infectious Disease"/>
            <person name="Wu L."/>
            <person name="Ma J."/>
        </authorList>
    </citation>
    <scope>NUCLEOTIDE SEQUENCE [LARGE SCALE GENOMIC DNA]</scope>
    <source>
        <strain evidence="6">CGMCC 4.7682</strain>
    </source>
</reference>
<dbReference type="PANTHER" id="PTHR45527:SF1">
    <property type="entry name" value="FATTY ACID SYNTHASE"/>
    <property type="match status" value="1"/>
</dbReference>
<dbReference type="Pfam" id="PF00668">
    <property type="entry name" value="Condensation"/>
    <property type="match status" value="1"/>
</dbReference>
<dbReference type="Proteomes" id="UP001595764">
    <property type="component" value="Unassembled WGS sequence"/>
</dbReference>
<dbReference type="PANTHER" id="PTHR45527">
    <property type="entry name" value="NONRIBOSOMAL PEPTIDE SYNTHETASE"/>
    <property type="match status" value="1"/>
</dbReference>
<dbReference type="InterPro" id="IPR006162">
    <property type="entry name" value="Ppantetheine_attach_site"/>
</dbReference>
<evidence type="ECO:0000259" key="4">
    <source>
        <dbReference type="PROSITE" id="PS50075"/>
    </source>
</evidence>
<dbReference type="Gene3D" id="3.30.559.10">
    <property type="entry name" value="Chloramphenicol acetyltransferase-like domain"/>
    <property type="match status" value="1"/>
</dbReference>
<evidence type="ECO:0000256" key="1">
    <source>
        <dbReference type="ARBA" id="ARBA00001957"/>
    </source>
</evidence>
<dbReference type="SMART" id="SM00823">
    <property type="entry name" value="PKS_PP"/>
    <property type="match status" value="2"/>
</dbReference>
<feature type="domain" description="Carrier" evidence="4">
    <location>
        <begin position="1005"/>
        <end position="1080"/>
    </location>
</feature>
<dbReference type="EMBL" id="JBHRWI010000015">
    <property type="protein sequence ID" value="MFC3510663.1"/>
    <property type="molecule type" value="Genomic_DNA"/>
</dbReference>
<dbReference type="Gene3D" id="3.40.50.12780">
    <property type="entry name" value="N-terminal domain of ligase-like"/>
    <property type="match status" value="1"/>
</dbReference>
<dbReference type="InterPro" id="IPR010071">
    <property type="entry name" value="AA_adenyl_dom"/>
</dbReference>
<dbReference type="Gene3D" id="3.30.300.30">
    <property type="match status" value="1"/>
</dbReference>
<organism evidence="5 6">
    <name type="scientific">Amycolatopsis halotolerans</name>
    <dbReference type="NCBI Taxonomy" id="330083"/>
    <lineage>
        <taxon>Bacteria</taxon>
        <taxon>Bacillati</taxon>
        <taxon>Actinomycetota</taxon>
        <taxon>Actinomycetes</taxon>
        <taxon>Pseudonocardiales</taxon>
        <taxon>Pseudonocardiaceae</taxon>
        <taxon>Amycolatopsis</taxon>
    </lineage>
</organism>
<comment type="caution">
    <text evidence="5">The sequence shown here is derived from an EMBL/GenBank/DDBJ whole genome shotgun (WGS) entry which is preliminary data.</text>
</comment>
<dbReference type="InterPro" id="IPR025110">
    <property type="entry name" value="AMP-bd_C"/>
</dbReference>
<dbReference type="Pfam" id="PF00501">
    <property type="entry name" value="AMP-binding"/>
    <property type="match status" value="1"/>
</dbReference>
<dbReference type="InterPro" id="IPR020806">
    <property type="entry name" value="PKS_PP-bd"/>
</dbReference>
<dbReference type="InterPro" id="IPR009081">
    <property type="entry name" value="PP-bd_ACP"/>
</dbReference>
<dbReference type="SUPFAM" id="SSF47336">
    <property type="entry name" value="ACP-like"/>
    <property type="match status" value="2"/>
</dbReference>
<keyword evidence="6" id="KW-1185">Reference proteome</keyword>
<feature type="domain" description="Carrier" evidence="4">
    <location>
        <begin position="476"/>
        <end position="555"/>
    </location>
</feature>
<dbReference type="SUPFAM" id="SSF52777">
    <property type="entry name" value="CoA-dependent acyltransferases"/>
    <property type="match status" value="2"/>
</dbReference>
<evidence type="ECO:0000313" key="5">
    <source>
        <dbReference type="EMBL" id="MFC3510663.1"/>
    </source>
</evidence>
<dbReference type="InterPro" id="IPR042099">
    <property type="entry name" value="ANL_N_sf"/>
</dbReference>
<protein>
    <submittedName>
        <fullName evidence="5">Amino acid adenylation domain-containing protein</fullName>
    </submittedName>
</protein>
<evidence type="ECO:0000256" key="3">
    <source>
        <dbReference type="ARBA" id="ARBA00022553"/>
    </source>
</evidence>
<evidence type="ECO:0000313" key="6">
    <source>
        <dbReference type="Proteomes" id="UP001595764"/>
    </source>
</evidence>
<dbReference type="Gene3D" id="3.30.559.30">
    <property type="entry name" value="Nonribosomal peptide synthetase, condensation domain"/>
    <property type="match status" value="1"/>
</dbReference>
<evidence type="ECO:0000256" key="2">
    <source>
        <dbReference type="ARBA" id="ARBA00022450"/>
    </source>
</evidence>
<dbReference type="RefSeq" id="WP_377868610.1">
    <property type="nucleotide sequence ID" value="NZ_JBHMAY010000007.1"/>
</dbReference>
<dbReference type="Pfam" id="PF00550">
    <property type="entry name" value="PP-binding"/>
    <property type="match status" value="2"/>
</dbReference>
<name>A0ABV7QBF9_9PSEU</name>
<dbReference type="NCBIfam" id="TIGR01733">
    <property type="entry name" value="AA-adenyl-dom"/>
    <property type="match status" value="1"/>
</dbReference>
<dbReference type="InterPro" id="IPR001242">
    <property type="entry name" value="Condensation_dom"/>
</dbReference>
<keyword evidence="2" id="KW-0596">Phosphopantetheine</keyword>
<dbReference type="InterPro" id="IPR036736">
    <property type="entry name" value="ACP-like_sf"/>
</dbReference>
<dbReference type="SUPFAM" id="SSF56801">
    <property type="entry name" value="Acetyl-CoA synthetase-like"/>
    <property type="match status" value="1"/>
</dbReference>
<dbReference type="InterPro" id="IPR020845">
    <property type="entry name" value="AMP-binding_CS"/>
</dbReference>
<dbReference type="CDD" id="cd05930">
    <property type="entry name" value="A_NRPS"/>
    <property type="match status" value="1"/>
</dbReference>
<dbReference type="InterPro" id="IPR045851">
    <property type="entry name" value="AMP-bd_C_sf"/>
</dbReference>
<dbReference type="InterPro" id="IPR000873">
    <property type="entry name" value="AMP-dep_synth/lig_dom"/>
</dbReference>
<dbReference type="PROSITE" id="PS50075">
    <property type="entry name" value="CARRIER"/>
    <property type="match status" value="2"/>
</dbReference>
<dbReference type="Gene3D" id="1.10.1200.10">
    <property type="entry name" value="ACP-like"/>
    <property type="match status" value="2"/>
</dbReference>
<gene>
    <name evidence="5" type="ORF">ACFORO_10855</name>
</gene>
<dbReference type="Pfam" id="PF13193">
    <property type="entry name" value="AMP-binding_C"/>
    <property type="match status" value="1"/>
</dbReference>
<proteinExistence type="predicted"/>
<comment type="cofactor">
    <cofactor evidence="1">
        <name>pantetheine 4'-phosphate</name>
        <dbReference type="ChEBI" id="CHEBI:47942"/>
    </cofactor>
</comment>
<dbReference type="PROSITE" id="PS00012">
    <property type="entry name" value="PHOSPHOPANTETHEINE"/>
    <property type="match status" value="1"/>
</dbReference>
<keyword evidence="3" id="KW-0597">Phosphoprotein</keyword>